<evidence type="ECO:0000313" key="4">
    <source>
        <dbReference type="EMBL" id="SHJ43121.1"/>
    </source>
</evidence>
<dbReference type="AlphaFoldDB" id="A0A1M6J8W8"/>
<dbReference type="PANTHER" id="PTHR47739">
    <property type="entry name" value="TRNA1(VAL) (ADENINE(37)-N6)-METHYLTRANSFERASE"/>
    <property type="match status" value="1"/>
</dbReference>
<dbReference type="OrthoDB" id="5489421at2"/>
<keyword evidence="1 4" id="KW-0808">Transferase</keyword>
<dbReference type="EMBL" id="FQZF01000013">
    <property type="protein sequence ID" value="SHJ43121.1"/>
    <property type="molecule type" value="Genomic_DNA"/>
</dbReference>
<keyword evidence="5" id="KW-1185">Reference proteome</keyword>
<protein>
    <submittedName>
        <fullName evidence="4">tRNA1(Val) A37 N6-methylase TrmN6</fullName>
    </submittedName>
</protein>
<dbReference type="Gene3D" id="3.40.50.150">
    <property type="entry name" value="Vaccinia Virus protein VP39"/>
    <property type="match status" value="1"/>
</dbReference>
<gene>
    <name evidence="4" type="ORF">SAMN02745194_02574</name>
</gene>
<dbReference type="SUPFAM" id="SSF53335">
    <property type="entry name" value="S-adenosyl-L-methionine-dependent methyltransferases"/>
    <property type="match status" value="1"/>
</dbReference>
<name>A0A1M6J8W8_9PROT</name>
<dbReference type="InterPro" id="IPR029063">
    <property type="entry name" value="SAM-dependent_MTases_sf"/>
</dbReference>
<organism evidence="4 5">
    <name type="scientific">Muricoccus roseus</name>
    <dbReference type="NCBI Taxonomy" id="198092"/>
    <lineage>
        <taxon>Bacteria</taxon>
        <taxon>Pseudomonadati</taxon>
        <taxon>Pseudomonadota</taxon>
        <taxon>Alphaproteobacteria</taxon>
        <taxon>Acetobacterales</taxon>
        <taxon>Roseomonadaceae</taxon>
        <taxon>Muricoccus</taxon>
    </lineage>
</organism>
<evidence type="ECO:0000256" key="1">
    <source>
        <dbReference type="ARBA" id="ARBA00022603"/>
    </source>
</evidence>
<evidence type="ECO:0000313" key="5">
    <source>
        <dbReference type="Proteomes" id="UP000184387"/>
    </source>
</evidence>
<feature type="domain" description="Methyltransferase small" evidence="3">
    <location>
        <begin position="35"/>
        <end position="126"/>
    </location>
</feature>
<evidence type="ECO:0000256" key="2">
    <source>
        <dbReference type="ARBA" id="ARBA00022691"/>
    </source>
</evidence>
<dbReference type="RefSeq" id="WP_073135273.1">
    <property type="nucleotide sequence ID" value="NZ_FQZF01000013.1"/>
</dbReference>
<accession>A0A1M6J8W8</accession>
<dbReference type="STRING" id="198092.SAMN02745194_02574"/>
<evidence type="ECO:0000259" key="3">
    <source>
        <dbReference type="Pfam" id="PF05175"/>
    </source>
</evidence>
<dbReference type="InterPro" id="IPR050210">
    <property type="entry name" value="tRNA_Adenine-N(6)_MTase"/>
</dbReference>
<dbReference type="PANTHER" id="PTHR47739:SF1">
    <property type="entry name" value="TRNA1(VAL) (ADENINE(37)-N6)-METHYLTRANSFERASE"/>
    <property type="match status" value="1"/>
</dbReference>
<dbReference type="GO" id="GO:0032259">
    <property type="term" value="P:methylation"/>
    <property type="evidence" value="ECO:0007669"/>
    <property type="project" value="UniProtKB-KW"/>
</dbReference>
<keyword evidence="2" id="KW-0949">S-adenosyl-L-methionine</keyword>
<reference evidence="4 5" key="1">
    <citation type="submission" date="2016-11" db="EMBL/GenBank/DDBJ databases">
        <authorList>
            <person name="Jaros S."/>
            <person name="Januszkiewicz K."/>
            <person name="Wedrychowicz H."/>
        </authorList>
    </citation>
    <scope>NUCLEOTIDE SEQUENCE [LARGE SCALE GENOMIC DNA]</scope>
    <source>
        <strain evidence="4 5">DSM 14916</strain>
    </source>
</reference>
<dbReference type="GO" id="GO:0008168">
    <property type="term" value="F:methyltransferase activity"/>
    <property type="evidence" value="ECO:0007669"/>
    <property type="project" value="UniProtKB-KW"/>
</dbReference>
<proteinExistence type="predicted"/>
<dbReference type="Proteomes" id="UP000184387">
    <property type="component" value="Unassembled WGS sequence"/>
</dbReference>
<dbReference type="Pfam" id="PF05175">
    <property type="entry name" value="MTS"/>
    <property type="match status" value="1"/>
</dbReference>
<keyword evidence="1 4" id="KW-0489">Methyltransferase</keyword>
<dbReference type="InterPro" id="IPR007848">
    <property type="entry name" value="Small_mtfrase_dom"/>
</dbReference>
<dbReference type="CDD" id="cd02440">
    <property type="entry name" value="AdoMet_MTases"/>
    <property type="match status" value="1"/>
</dbReference>
<sequence>MDGALKAGAVHTLLGGLVRLRQPEQGLRAGLDAVMLAASVPARPGQQVLDAGCGPGGVFLCVLARCPGARVVAVERDPELAALARQNAALNGWADRAEVLEGDIADPALRARLPRCDHAVSNPPYWPGGTPPPARLRAGATHGGDIGLGPWAALLAGVLGRTGRASFVLPAARLEEGISALREAGLGGTEILPLWPRRGRPAKRVLLRARRAPRAPSVILPGLVLHNAQGWTAEAEAVLRGAPLGWLEEAAGGGAP</sequence>